<accession>A0A2G5T2Q5</accession>
<evidence type="ECO:0000256" key="1">
    <source>
        <dbReference type="SAM" id="Phobius"/>
    </source>
</evidence>
<dbReference type="Pfam" id="PF10318">
    <property type="entry name" value="7TM_GPCR_Srh"/>
    <property type="match status" value="2"/>
</dbReference>
<dbReference type="InterPro" id="IPR019422">
    <property type="entry name" value="7TM_GPCR_serpentine_rcpt_Srh"/>
</dbReference>
<keyword evidence="1" id="KW-0472">Membrane</keyword>
<feature type="transmembrane region" description="Helical" evidence="1">
    <location>
        <begin position="51"/>
        <end position="76"/>
    </location>
</feature>
<gene>
    <name evidence="2" type="primary">Cnig_chr_X.g26356</name>
    <name evidence="2" type="ORF">B9Z55_026356</name>
</gene>
<sequence length="113" mass="12882">MPCSFRDSFLESERFLAISLHALTCFELPLHAFAAYLIIRKTPKTMGRPINAFNNFTMIAIGSNGLFTVIVMIVVYNPYRVAVKEMICPRNNTKNNSGINNSRNTNLFYSRKI</sequence>
<keyword evidence="3" id="KW-1185">Reference proteome</keyword>
<dbReference type="EMBL" id="PDUG01000006">
    <property type="protein sequence ID" value="PIC21567.1"/>
    <property type="molecule type" value="Genomic_DNA"/>
</dbReference>
<reference evidence="3" key="1">
    <citation type="submission" date="2017-10" db="EMBL/GenBank/DDBJ databases">
        <title>Rapid genome shrinkage in a self-fertile nematode reveals novel sperm competition proteins.</title>
        <authorList>
            <person name="Yin D."/>
            <person name="Schwarz E.M."/>
            <person name="Thomas C.G."/>
            <person name="Felde R.L."/>
            <person name="Korf I.F."/>
            <person name="Cutter A.D."/>
            <person name="Schartner C.M."/>
            <person name="Ralston E.J."/>
            <person name="Meyer B.J."/>
            <person name="Haag E.S."/>
        </authorList>
    </citation>
    <scope>NUCLEOTIDE SEQUENCE [LARGE SCALE GENOMIC DNA]</scope>
    <source>
        <strain evidence="3">JU1422</strain>
    </source>
</reference>
<dbReference type="Proteomes" id="UP000230233">
    <property type="component" value="Chromosome X"/>
</dbReference>
<dbReference type="AlphaFoldDB" id="A0A2G5T2Q5"/>
<evidence type="ECO:0000313" key="2">
    <source>
        <dbReference type="EMBL" id="PIC21567.1"/>
    </source>
</evidence>
<organism evidence="2 3">
    <name type="scientific">Caenorhabditis nigoni</name>
    <dbReference type="NCBI Taxonomy" id="1611254"/>
    <lineage>
        <taxon>Eukaryota</taxon>
        <taxon>Metazoa</taxon>
        <taxon>Ecdysozoa</taxon>
        <taxon>Nematoda</taxon>
        <taxon>Chromadorea</taxon>
        <taxon>Rhabditida</taxon>
        <taxon>Rhabditina</taxon>
        <taxon>Rhabditomorpha</taxon>
        <taxon>Rhabditoidea</taxon>
        <taxon>Rhabditidae</taxon>
        <taxon>Peloderinae</taxon>
        <taxon>Caenorhabditis</taxon>
    </lineage>
</organism>
<keyword evidence="1" id="KW-1133">Transmembrane helix</keyword>
<protein>
    <recommendedName>
        <fullName evidence="4">G-protein coupled receptors family 1 profile domain-containing protein</fullName>
    </recommendedName>
</protein>
<keyword evidence="1" id="KW-0812">Transmembrane</keyword>
<feature type="transmembrane region" description="Helical" evidence="1">
    <location>
        <begin position="15"/>
        <end position="39"/>
    </location>
</feature>
<name>A0A2G5T2Q5_9PELO</name>
<evidence type="ECO:0008006" key="4">
    <source>
        <dbReference type="Google" id="ProtNLM"/>
    </source>
</evidence>
<proteinExistence type="predicted"/>
<evidence type="ECO:0000313" key="3">
    <source>
        <dbReference type="Proteomes" id="UP000230233"/>
    </source>
</evidence>
<comment type="caution">
    <text evidence="2">The sequence shown here is derived from an EMBL/GenBank/DDBJ whole genome shotgun (WGS) entry which is preliminary data.</text>
</comment>